<reference evidence="1" key="1">
    <citation type="submission" date="2020-02" db="EMBL/GenBank/DDBJ databases">
        <authorList>
            <person name="Meier V. D."/>
        </authorList>
    </citation>
    <scope>NUCLEOTIDE SEQUENCE</scope>
    <source>
        <strain evidence="1">AVDCRST_MAG30</strain>
    </source>
</reference>
<sequence length="65" mass="6911">MLAAMAERDGRCDAGQGPPARARAVCAASRPPGDVAWAALVPELLVEDLERSLRFWCELVGFAVA</sequence>
<proteinExistence type="predicted"/>
<evidence type="ECO:0000313" key="1">
    <source>
        <dbReference type="EMBL" id="CAA9530226.1"/>
    </source>
</evidence>
<dbReference type="EMBL" id="CADCVS010000489">
    <property type="protein sequence ID" value="CAA9530226.1"/>
    <property type="molecule type" value="Genomic_DNA"/>
</dbReference>
<dbReference type="AlphaFoldDB" id="A0A6J4TS00"/>
<name>A0A6J4TS00_9ACTN</name>
<protein>
    <submittedName>
        <fullName evidence="1">Uncharacterized protein</fullName>
    </submittedName>
</protein>
<gene>
    <name evidence="1" type="ORF">AVDCRST_MAG30-3707</name>
</gene>
<accession>A0A6J4TS00</accession>
<dbReference type="Gene3D" id="3.10.180.10">
    <property type="entry name" value="2,3-Dihydroxybiphenyl 1,2-Dioxygenase, domain 1"/>
    <property type="match status" value="1"/>
</dbReference>
<dbReference type="InterPro" id="IPR029068">
    <property type="entry name" value="Glyas_Bleomycin-R_OHBP_Dase"/>
</dbReference>
<organism evidence="1">
    <name type="scientific">uncultured Solirubrobacteraceae bacterium</name>
    <dbReference type="NCBI Taxonomy" id="1162706"/>
    <lineage>
        <taxon>Bacteria</taxon>
        <taxon>Bacillati</taxon>
        <taxon>Actinomycetota</taxon>
        <taxon>Thermoleophilia</taxon>
        <taxon>Solirubrobacterales</taxon>
        <taxon>Solirubrobacteraceae</taxon>
        <taxon>environmental samples</taxon>
    </lineage>
</organism>